<dbReference type="PANTHER" id="PTHR38479">
    <property type="entry name" value="LMO0824 PROTEIN"/>
    <property type="match status" value="1"/>
</dbReference>
<protein>
    <recommendedName>
        <fullName evidence="3">Winged helix DNA-binding domain-containing protein</fullName>
    </recommendedName>
</protein>
<reference evidence="1 2" key="1">
    <citation type="submission" date="2021-03" db="EMBL/GenBank/DDBJ databases">
        <title>Genomic Encyclopedia of Type Strains, Phase IV (KMG-IV): sequencing the most valuable type-strain genomes for metagenomic binning, comparative biology and taxonomic classification.</title>
        <authorList>
            <person name="Goeker M."/>
        </authorList>
    </citation>
    <scope>NUCLEOTIDE SEQUENCE [LARGE SCALE GENOMIC DNA]</scope>
    <source>
        <strain evidence="1 2">DSM 27138</strain>
    </source>
</reference>
<organism evidence="1 2">
    <name type="scientific">Symbiobacterium terraclitae</name>
    <dbReference type="NCBI Taxonomy" id="557451"/>
    <lineage>
        <taxon>Bacteria</taxon>
        <taxon>Bacillati</taxon>
        <taxon>Bacillota</taxon>
        <taxon>Clostridia</taxon>
        <taxon>Eubacteriales</taxon>
        <taxon>Symbiobacteriaceae</taxon>
        <taxon>Symbiobacterium</taxon>
    </lineage>
</organism>
<evidence type="ECO:0000313" key="1">
    <source>
        <dbReference type="EMBL" id="MBP2018812.1"/>
    </source>
</evidence>
<evidence type="ECO:0008006" key="3">
    <source>
        <dbReference type="Google" id="ProtNLM"/>
    </source>
</evidence>
<keyword evidence="2" id="KW-1185">Reference proteome</keyword>
<proteinExistence type="predicted"/>
<evidence type="ECO:0000313" key="2">
    <source>
        <dbReference type="Proteomes" id="UP001519289"/>
    </source>
</evidence>
<comment type="caution">
    <text evidence="1">The sequence shown here is derived from an EMBL/GenBank/DDBJ whole genome shotgun (WGS) entry which is preliminary data.</text>
</comment>
<gene>
    <name evidence="1" type="ORF">J2Z79_002227</name>
</gene>
<sequence length="83" mass="9288">MLPEELRKHVILSGGRVQPTFLVDGKVAGLWRWEDSDRRARLTLEPFRPLPAEAREALWAEGLALLRFLTGKAEGLEVAILPG</sequence>
<dbReference type="InterPro" id="IPR009351">
    <property type="entry name" value="AlkZ-like"/>
</dbReference>
<dbReference type="PANTHER" id="PTHR38479:SF2">
    <property type="entry name" value="WINGED HELIX DNA-BINDING DOMAIN-CONTAINING PROTEIN"/>
    <property type="match status" value="1"/>
</dbReference>
<dbReference type="Pfam" id="PF06224">
    <property type="entry name" value="AlkZ-like"/>
    <property type="match status" value="1"/>
</dbReference>
<accession>A0ABS4JTE8</accession>
<name>A0ABS4JTE8_9FIRM</name>
<dbReference type="EMBL" id="JAGGLG010000018">
    <property type="protein sequence ID" value="MBP2018812.1"/>
    <property type="molecule type" value="Genomic_DNA"/>
</dbReference>
<dbReference type="Proteomes" id="UP001519289">
    <property type="component" value="Unassembled WGS sequence"/>
</dbReference>